<dbReference type="SUPFAM" id="SSF55486">
    <property type="entry name" value="Metalloproteases ('zincins'), catalytic domain"/>
    <property type="match status" value="1"/>
</dbReference>
<evidence type="ECO:0000259" key="4">
    <source>
        <dbReference type="Pfam" id="PF17148"/>
    </source>
</evidence>
<dbReference type="PANTHER" id="PTHR38478:SF1">
    <property type="entry name" value="ZINC DEPENDENT METALLOPROTEASE DOMAIN LIPOPROTEIN"/>
    <property type="match status" value="1"/>
</dbReference>
<keyword evidence="5" id="KW-0645">Protease</keyword>
<evidence type="ECO:0000256" key="2">
    <source>
        <dbReference type="SAM" id="SignalP"/>
    </source>
</evidence>
<dbReference type="InterPro" id="IPR034032">
    <property type="entry name" value="Zn_MMP-like_bac"/>
</dbReference>
<keyword evidence="5" id="KW-0378">Hydrolase</keyword>
<dbReference type="Proteomes" id="UP000753802">
    <property type="component" value="Unassembled WGS sequence"/>
</dbReference>
<comment type="caution">
    <text evidence="5">The sequence shown here is derived from an EMBL/GenBank/DDBJ whole genome shotgun (WGS) entry which is preliminary data.</text>
</comment>
<keyword evidence="5" id="KW-0482">Metalloprotease</keyword>
<dbReference type="PANTHER" id="PTHR38478">
    <property type="entry name" value="PEPTIDASE M1A AND M12B"/>
    <property type="match status" value="1"/>
</dbReference>
<proteinExistence type="predicted"/>
<evidence type="ECO:0000256" key="1">
    <source>
        <dbReference type="SAM" id="MobiDB-lite"/>
    </source>
</evidence>
<dbReference type="EMBL" id="JAACJS010000002">
    <property type="protein sequence ID" value="NCI48710.1"/>
    <property type="molecule type" value="Genomic_DNA"/>
</dbReference>
<sequence length="805" mass="90659">MRFLCITVLCLSTLFSSAQSKIADKTKNMKRFDGYFTFWWDAANGKIWLQVDKLDKEFLYVNSLPAGLGSNDIGLDRGLIGGSRIVFFNKVGKKLFLVQPNYSYRASSNDKNEQRAVRESFAQSTIASFVVDEDEGDKVLVDATSFFVRDAQNVADRIRNMRQGTYVFSEPRSAMYMANTKNFPLNSEFEASITFVGGSDAGRFVSAVTPSNEAITVRMHHSFVQLPDDKYKPRRYDVRSGYFGISYFDYSSPLSDPIEKMFISRHRLEKKDPSAAVSEAVKPITYYLDNGTPEPIRSALLDGAKWWNQAFEAAGFKDAFIVKILPDTADAMDIRYNMVNWVHRSSRGWSYGASITDPRTGEIIKGQVTLGSLRVRQDFLIFSGLLSPFAKEPQNGELYVPETEPMRTAALQRLRQLSAHEIGHTLGLQHNYASSFNNRASVMDYPHPNVFINGKGDLDLTQVYTNEIGEWDKRAIMYGYSVFPATTDETGNLNALLEENTRKGLLFIADADARAAGGLHPKAHLWDNGNDAAEELKNVLRVRQKALANFSEKAIRVNTPMARIEDVLVPVYNYHRYQLEAICKLIGGMDYSYSVRGDKQQTPQVLPKAVQEKALQAALDCLSPETLSIPEKITQLIPPRPPMFYGVGELFSKRTGMSFDPLAAAEALTEYELDFLFHVERANRLAEFKAQAGSVGWDDVLDAILAKTWKTPRLQGLKEEIRLQTQQMVLTALLSLSQNDNANYAVKSICYSRLQSLKEYAQRMKTTDTRGHYAYAIERIEKPKDIPQPQHKDIPPGAPIGCDWN</sequence>
<accession>A0ABW9ZUG2</accession>
<organism evidence="5 6">
    <name type="scientific">Sediminibacterium roseum</name>
    <dbReference type="NCBI Taxonomy" id="1978412"/>
    <lineage>
        <taxon>Bacteria</taxon>
        <taxon>Pseudomonadati</taxon>
        <taxon>Bacteroidota</taxon>
        <taxon>Chitinophagia</taxon>
        <taxon>Chitinophagales</taxon>
        <taxon>Chitinophagaceae</taxon>
        <taxon>Sediminibacterium</taxon>
    </lineage>
</organism>
<name>A0ABW9ZUG2_9BACT</name>
<feature type="chain" id="PRO_5046993269" evidence="2">
    <location>
        <begin position="21"/>
        <end position="805"/>
    </location>
</feature>
<dbReference type="Pfam" id="PF17148">
    <property type="entry name" value="DUF5117"/>
    <property type="match status" value="1"/>
</dbReference>
<dbReference type="Pfam" id="PF16313">
    <property type="entry name" value="DUF4953"/>
    <property type="match status" value="1"/>
</dbReference>
<feature type="domain" description="EcxA zinc-binding" evidence="3">
    <location>
        <begin position="406"/>
        <end position="712"/>
    </location>
</feature>
<keyword evidence="6" id="KW-1185">Reference proteome</keyword>
<gene>
    <name evidence="5" type="ORF">GWC95_02155</name>
</gene>
<dbReference type="GO" id="GO:0008237">
    <property type="term" value="F:metallopeptidase activity"/>
    <property type="evidence" value="ECO:0007669"/>
    <property type="project" value="UniProtKB-KW"/>
</dbReference>
<dbReference type="Gene3D" id="3.40.390.10">
    <property type="entry name" value="Collagenase (Catalytic Domain)"/>
    <property type="match status" value="1"/>
</dbReference>
<dbReference type="RefSeq" id="WP_161817024.1">
    <property type="nucleotide sequence ID" value="NZ_JAACJS010000002.1"/>
</dbReference>
<reference evidence="5 6" key="1">
    <citation type="submission" date="2020-01" db="EMBL/GenBank/DDBJ databases">
        <title>Genome analysis.</title>
        <authorList>
            <person name="Wu S."/>
            <person name="Wang G."/>
        </authorList>
    </citation>
    <scope>NUCLEOTIDE SEQUENCE [LARGE SCALE GENOMIC DNA]</scope>
    <source>
        <strain evidence="5 6">SYL130</strain>
    </source>
</reference>
<dbReference type="InterPro" id="IPR032534">
    <property type="entry name" value="EcxA_zinc-bd"/>
</dbReference>
<evidence type="ECO:0000313" key="6">
    <source>
        <dbReference type="Proteomes" id="UP000753802"/>
    </source>
</evidence>
<feature type="signal peptide" evidence="2">
    <location>
        <begin position="1"/>
        <end position="20"/>
    </location>
</feature>
<evidence type="ECO:0000259" key="3">
    <source>
        <dbReference type="Pfam" id="PF16313"/>
    </source>
</evidence>
<keyword evidence="2" id="KW-0732">Signal</keyword>
<dbReference type="InterPro" id="IPR033413">
    <property type="entry name" value="DUF5117"/>
</dbReference>
<feature type="domain" description="DUF5117" evidence="4">
    <location>
        <begin position="81"/>
        <end position="271"/>
    </location>
</feature>
<evidence type="ECO:0000313" key="5">
    <source>
        <dbReference type="EMBL" id="NCI48710.1"/>
    </source>
</evidence>
<dbReference type="CDD" id="cd04276">
    <property type="entry name" value="ZnMc_MMP_like_2"/>
    <property type="match status" value="1"/>
</dbReference>
<feature type="region of interest" description="Disordered" evidence="1">
    <location>
        <begin position="786"/>
        <end position="805"/>
    </location>
</feature>
<protein>
    <submittedName>
        <fullName evidence="5">Zinc-dependent metalloprotease</fullName>
    </submittedName>
</protein>
<dbReference type="InterPro" id="IPR024079">
    <property type="entry name" value="MetalloPept_cat_dom_sf"/>
</dbReference>